<dbReference type="InterPro" id="IPR016084">
    <property type="entry name" value="Haem_Oase-like_multi-hlx"/>
</dbReference>
<gene>
    <name evidence="1" type="ORF">COO92_08255</name>
</gene>
<proteinExistence type="predicted"/>
<dbReference type="GO" id="GO:0006788">
    <property type="term" value="P:heme oxidation"/>
    <property type="evidence" value="ECO:0007669"/>
    <property type="project" value="InterPro"/>
</dbReference>
<dbReference type="GO" id="GO:0004392">
    <property type="term" value="F:heme oxygenase (decyclizing) activity"/>
    <property type="evidence" value="ECO:0007669"/>
    <property type="project" value="InterPro"/>
</dbReference>
<dbReference type="CDD" id="cd19166">
    <property type="entry name" value="HemeO-bac"/>
    <property type="match status" value="1"/>
</dbReference>
<dbReference type="Proteomes" id="UP000233332">
    <property type="component" value="Unassembled WGS sequence"/>
</dbReference>
<name>A0A2N3L808_9PROT</name>
<evidence type="ECO:0000313" key="1">
    <source>
        <dbReference type="EMBL" id="PKR58837.1"/>
    </source>
</evidence>
<dbReference type="InterPro" id="IPR016053">
    <property type="entry name" value="Haem_Oase-like"/>
</dbReference>
<organism evidence="1 2">
    <name type="scientific">Thalassospira lohafexi</name>
    <dbReference type="NCBI Taxonomy" id="744227"/>
    <lineage>
        <taxon>Bacteria</taxon>
        <taxon>Pseudomonadati</taxon>
        <taxon>Pseudomonadota</taxon>
        <taxon>Alphaproteobacteria</taxon>
        <taxon>Rhodospirillales</taxon>
        <taxon>Thalassospiraceae</taxon>
        <taxon>Thalassospira</taxon>
    </lineage>
</organism>
<dbReference type="EMBL" id="NXGX01000003">
    <property type="protein sequence ID" value="PKR58837.1"/>
    <property type="molecule type" value="Genomic_DNA"/>
</dbReference>
<sequence length="199" mass="22195">MRGQPTRLAELKQSTRTDHQSVDDMVMAMAPFDSRENYTRFLRLQYIFHRAMRPLYVADDLNQLMPGLADRSRYAAVSKDIADMGCEVPDFRSRQDIAQIGMARVGWLYVCEGSSLGAAFLLKAAAGIGLTADFGARHLAAHADGRGRHWREFVDQVNSLALGKNEDEMVRDGACAAFEFFRNLLMVEAARTADTQSQG</sequence>
<comment type="caution">
    <text evidence="1">The sequence shown here is derived from an EMBL/GenBank/DDBJ whole genome shotgun (WGS) entry which is preliminary data.</text>
</comment>
<dbReference type="AlphaFoldDB" id="A0A2N3L808"/>
<dbReference type="SUPFAM" id="SSF48613">
    <property type="entry name" value="Heme oxygenase-like"/>
    <property type="match status" value="1"/>
</dbReference>
<protein>
    <submittedName>
        <fullName evidence="1">Heme oxygenase</fullName>
    </submittedName>
</protein>
<reference evidence="1 2" key="1">
    <citation type="submission" date="2017-09" db="EMBL/GenBank/DDBJ databases">
        <title>Biodiversity and function of Thalassospira species in the particle-attached aromatic-hydrocarbon-degrading consortia from the surface seawater of the China South Sea.</title>
        <authorList>
            <person name="Dong C."/>
            <person name="Lai Q."/>
            <person name="Shao Z."/>
        </authorList>
    </citation>
    <scope>NUCLEOTIDE SEQUENCE [LARGE SCALE GENOMIC DNA]</scope>
    <source>
        <strain evidence="1 2">139Z-12</strain>
    </source>
</reference>
<evidence type="ECO:0000313" key="2">
    <source>
        <dbReference type="Proteomes" id="UP000233332"/>
    </source>
</evidence>
<accession>A0A2N3L808</accession>
<dbReference type="Pfam" id="PF01126">
    <property type="entry name" value="Heme_oxygenase"/>
    <property type="match status" value="1"/>
</dbReference>
<dbReference type="Gene3D" id="1.20.910.10">
    <property type="entry name" value="Heme oxygenase-like"/>
    <property type="match status" value="1"/>
</dbReference>
<keyword evidence="2" id="KW-1185">Reference proteome</keyword>